<dbReference type="CDD" id="cd13926">
    <property type="entry name" value="N-acetylmuramidase_GH108"/>
    <property type="match status" value="1"/>
</dbReference>
<dbReference type="Gene3D" id="1.20.141.10">
    <property type="entry name" value="Chitosanase, subunit A, domain 1"/>
    <property type="match status" value="1"/>
</dbReference>
<evidence type="ECO:0000256" key="1">
    <source>
        <dbReference type="SAM" id="MobiDB-lite"/>
    </source>
</evidence>
<dbReference type="Proteomes" id="UP000237655">
    <property type="component" value="Chromosome"/>
</dbReference>
<organism evidence="4 5">
    <name type="scientific">Pukyongiella litopenaei</name>
    <dbReference type="NCBI Taxonomy" id="2605946"/>
    <lineage>
        <taxon>Bacteria</taxon>
        <taxon>Pseudomonadati</taxon>
        <taxon>Pseudomonadota</taxon>
        <taxon>Alphaproteobacteria</taxon>
        <taxon>Rhodobacterales</taxon>
        <taxon>Paracoccaceae</taxon>
        <taxon>Pukyongiella</taxon>
    </lineage>
</organism>
<dbReference type="InterPro" id="IPR009045">
    <property type="entry name" value="Zn_M74/Hedgehog-like"/>
</dbReference>
<proteinExistence type="predicted"/>
<evidence type="ECO:0008006" key="6">
    <source>
        <dbReference type="Google" id="ProtNLM"/>
    </source>
</evidence>
<dbReference type="InterPro" id="IPR008565">
    <property type="entry name" value="TtsA-like_GH18_dom"/>
</dbReference>
<feature type="domain" description="Peptidoglycan binding" evidence="3">
    <location>
        <begin position="341"/>
        <end position="409"/>
    </location>
</feature>
<reference evidence="5" key="1">
    <citation type="submission" date="2018-03" db="EMBL/GenBank/DDBJ databases">
        <title>Genomic analysis of the strain SH-1 isolated from shrimp intestine.</title>
        <authorList>
            <person name="Kim Y.-S."/>
            <person name="Kim S.-E."/>
            <person name="Kim K.-H."/>
        </authorList>
    </citation>
    <scope>NUCLEOTIDE SEQUENCE [LARGE SCALE GENOMIC DNA]</scope>
    <source>
        <strain evidence="5">SH-1</strain>
    </source>
</reference>
<name>A0A2S0MSE9_9RHOB</name>
<gene>
    <name evidence="4" type="ORF">C6Y53_13800</name>
</gene>
<feature type="domain" description="TtsA-like Glycoside hydrolase family 108" evidence="2">
    <location>
        <begin position="251"/>
        <end position="334"/>
    </location>
</feature>
<evidence type="ECO:0000259" key="2">
    <source>
        <dbReference type="Pfam" id="PF05838"/>
    </source>
</evidence>
<dbReference type="EMBL" id="CP027665">
    <property type="protein sequence ID" value="AVO38661.1"/>
    <property type="molecule type" value="Genomic_DNA"/>
</dbReference>
<accession>A0A2S0MSE9</accession>
<evidence type="ECO:0000313" key="5">
    <source>
        <dbReference type="Proteomes" id="UP000237655"/>
    </source>
</evidence>
<dbReference type="AlphaFoldDB" id="A0A2S0MSE9"/>
<dbReference type="CDD" id="cd14845">
    <property type="entry name" value="L-Ala-D-Glu_peptidase_like"/>
    <property type="match status" value="1"/>
</dbReference>
<dbReference type="InterPro" id="IPR023346">
    <property type="entry name" value="Lysozyme-like_dom_sf"/>
</dbReference>
<dbReference type="Gene3D" id="3.30.1380.10">
    <property type="match status" value="1"/>
</dbReference>
<dbReference type="Pfam" id="PF09374">
    <property type="entry name" value="PG_binding_3"/>
    <property type="match status" value="1"/>
</dbReference>
<evidence type="ECO:0000259" key="3">
    <source>
        <dbReference type="Pfam" id="PF09374"/>
    </source>
</evidence>
<sequence length="602" mass="64604">MAGAMFRPGHSPHCTVVISARSFIMSNSTHRDGDISRLHPVVRDKVQKIRAQLHKEKIPFEVFEACRTPQRQAALYARGRTRPGTKVTWVGPWKSIHQYGLAVDFVLCPGGNWSWNDKGAEAAHWKRMHELAEQHGMQPIRNSRGHLVEKPHIQLAGVSAGDLYRGNYPDGGDTAWAEYLAEMIDNWSGPTVPPPKPALAPEPPGLPDDIVAGMEAEADAAGLGTDIVAAKAAAAIEAAEADARFQRLHAFVRLWEGDSFVDHPEDKGGPTKYGITQATLANWRGRDIDAGDVRRLTREEADAILRANYYNICRCGEMPERTAAVVYNGAVLHGPRRSIEFLQNAFNDLGMTVDGAPLEVDGDIGRLTIAAARQTDAGALAKAYMDIQDTYFRQLSNFDTFGAGWLNRLAALRDFVSSLPQGAGKRPKTTMEISDRKRDPDLDTGKLLGAVLAGADTASGGKTARRAALASVLEAVLDNAGSGGDSRDRTRRTLLRVLVKQLTDETPAPAPADGSGEKPPLTPVNAALGDTIGYALDGKKSVIGVVGLVLTVLLPKMGLPATAANLIIDNTPMLITLLATFTGWGFLGKIDKAIAAATKASG</sequence>
<evidence type="ECO:0000313" key="4">
    <source>
        <dbReference type="EMBL" id="AVO38661.1"/>
    </source>
</evidence>
<feature type="region of interest" description="Disordered" evidence="1">
    <location>
        <begin position="420"/>
        <end position="439"/>
    </location>
</feature>
<dbReference type="InterPro" id="IPR018537">
    <property type="entry name" value="Peptidoglycan-bd_3"/>
</dbReference>
<dbReference type="Pfam" id="PF05838">
    <property type="entry name" value="Glyco_hydro_108"/>
    <property type="match status" value="1"/>
</dbReference>
<protein>
    <recommendedName>
        <fullName evidence="6">Peptidoglycan L-alanyl-D-glutamate endopeptidase CwlK</fullName>
    </recommendedName>
</protein>
<dbReference type="SUPFAM" id="SSF53955">
    <property type="entry name" value="Lysozyme-like"/>
    <property type="match status" value="1"/>
</dbReference>
<dbReference type="SUPFAM" id="SSF55166">
    <property type="entry name" value="Hedgehog/DD-peptidase"/>
    <property type="match status" value="1"/>
</dbReference>
<dbReference type="KEGG" id="thas:C6Y53_13800"/>
<keyword evidence="5" id="KW-1185">Reference proteome</keyword>